<comment type="caution">
    <text evidence="3">The sequence shown here is derived from an EMBL/GenBank/DDBJ whole genome shotgun (WGS) entry which is preliminary data.</text>
</comment>
<gene>
    <name evidence="3" type="ORF">ACU52_04245</name>
</gene>
<keyword evidence="4" id="KW-1185">Reference proteome</keyword>
<name>A0A8E1QYS1_9BACT</name>
<feature type="compositionally biased region" description="Basic and acidic residues" evidence="2">
    <location>
        <begin position="398"/>
        <end position="417"/>
    </location>
</feature>
<evidence type="ECO:0000256" key="1">
    <source>
        <dbReference type="SAM" id="Coils"/>
    </source>
</evidence>
<protein>
    <submittedName>
        <fullName evidence="3">Viral A-type inclusion protein</fullName>
    </submittedName>
</protein>
<dbReference type="Proteomes" id="UP000036951">
    <property type="component" value="Unassembled WGS sequence"/>
</dbReference>
<feature type="coiled-coil region" evidence="1">
    <location>
        <begin position="1093"/>
        <end position="1120"/>
    </location>
</feature>
<organism evidence="3 4">
    <name type="scientific">Xylanibacter rarus</name>
    <dbReference type="NCBI Taxonomy" id="1676614"/>
    <lineage>
        <taxon>Bacteria</taxon>
        <taxon>Pseudomonadati</taxon>
        <taxon>Bacteroidota</taxon>
        <taxon>Bacteroidia</taxon>
        <taxon>Bacteroidales</taxon>
        <taxon>Prevotellaceae</taxon>
        <taxon>Xylanibacter</taxon>
    </lineage>
</organism>
<evidence type="ECO:0000313" key="4">
    <source>
        <dbReference type="Proteomes" id="UP000036951"/>
    </source>
</evidence>
<evidence type="ECO:0000313" key="3">
    <source>
        <dbReference type="EMBL" id="KOO69092.1"/>
    </source>
</evidence>
<reference evidence="3 4" key="1">
    <citation type="submission" date="2015-06" db="EMBL/GenBank/DDBJ databases">
        <title>Prevotella sp. 109, sp. nov., a novel member of the family Prevotellaceae isolated from human faeces.</title>
        <authorList>
            <person name="Shkoporov A.N."/>
            <person name="Chaplin A.V."/>
            <person name="Kafarskaia L.I."/>
            <person name="Efimov B.A."/>
        </authorList>
    </citation>
    <scope>NUCLEOTIDE SEQUENCE [LARGE SCALE GENOMIC DNA]</scope>
    <source>
        <strain evidence="3 4">109</strain>
    </source>
</reference>
<sequence>MSKPVEVEFLMKDKLTPGMNKAEREALELRNTVRLLEAELERLRLAGETAAPNLDQSANIAQIHALEKQLEELRGKLKLLQEESESVQVTPADMPNAQRQFNGLHNSIQQMAREMPSLAMGPQMFFLAISNNLPIFTDELARARKEYDELQKSGKKGTPVWKQVLSSLFSWQTAMTTGIMLLVMYGDEIWDWTKNLFSAKKGVDEFNVSVKEMTEIEKDGRAQMVRTRFELKSVIDEIKNFTGSKEQEKAKVEELNRKYGESFGYYKTLSEWYDTLIQKSEDYVQVLLHQANVQNLVKKAAEADEEVNKVKAQKPEEAESAMGFFGKWGQYIMQSSMAESGQFYDAQAAIKKHDQEAYDILLKNAENKRDGYLKKAEEEVKKAAEAAKKGNIGGHIGGHIDPKQSGKNPEAEAKQRLATERRLAQDLAALQAENRKEEIDRMQAGTEKKLAQIEYDYNARKEEINRQEADWKRENKEAGLSTGDNGLTREQQDELEKARASNTESRKKAEADVYREEAEAMRDYLKEYGTFQQQKLAIAEEYAEKIRKAQSQGERLTLEKQRDAAVHKVDMEALTQKIDWGAAFGDLTGLLADQMKNLLGELKQYVKTDEFKKTGAADQQVVYDAIERIQSMLPGGNGTLDFARLQTQMHALGDAVTRVQNAELQQEAAFIRLKAAQTDYNKALESGNQAEIERTKIALQTAQSSSISADEEYLNATSEMKALAGEVKSASRDTVDGLNMVSNGLHGFASGTLQGSFEGIQNMLTGLSKLNIGGKVGDAISRMSETLSSAGVIGQIISAILSILDLLKDGIGPIISSLIDTIFNAITGILDNILSGDLFKQIGGSLVKGIGGLLNTVSFGGFNKLFGIGGNAKEVQAAIDRLTDRNELLQTSIEDLTDTIKQSQGTKSVAAYRDAYKMQQETNSNYLQMAMAQAGYHGSHHSWNYYWGGFNQAQIDKLSGQIGRQWDGNLWSLSPEEMKALRSNVDMWTQIQNTGKGGYGGRLTEKLDDYIDQAGKLEELTDQLYEGLTGISFDGMYSSFIDNLMNMKYGAKDAAEDISEYFMRAMLSNKIGEMYSDKLKGWWEKFGKAMEDNELTEAERNALMEEYMQYMDEALALRDNLAAATGYDKTQQGGTSQSAKAGGFTAMTQDQGTKLEGMFTGGLQHWSSMDDRLESVVEKMDTAEGHLARIAENTGVSAGHLGELKEVIKKMIRDGLKVK</sequence>
<feature type="compositionally biased region" description="Basic and acidic residues" evidence="2">
    <location>
        <begin position="490"/>
        <end position="513"/>
    </location>
</feature>
<feature type="region of interest" description="Disordered" evidence="2">
    <location>
        <begin position="390"/>
        <end position="417"/>
    </location>
</feature>
<dbReference type="EMBL" id="LFQU01000005">
    <property type="protein sequence ID" value="KOO69092.1"/>
    <property type="molecule type" value="Genomic_DNA"/>
</dbReference>
<feature type="coiled-coil region" evidence="1">
    <location>
        <begin position="872"/>
        <end position="899"/>
    </location>
</feature>
<proteinExistence type="predicted"/>
<dbReference type="AlphaFoldDB" id="A0A8E1QYS1"/>
<feature type="region of interest" description="Disordered" evidence="2">
    <location>
        <begin position="468"/>
        <end position="513"/>
    </location>
</feature>
<feature type="compositionally biased region" description="Basic and acidic residues" evidence="2">
    <location>
        <begin position="468"/>
        <end position="477"/>
    </location>
</feature>
<dbReference type="OrthoDB" id="1414895at2"/>
<evidence type="ECO:0000256" key="2">
    <source>
        <dbReference type="SAM" id="MobiDB-lite"/>
    </source>
</evidence>
<keyword evidence="1" id="KW-0175">Coiled coil</keyword>
<accession>A0A8E1QYS1</accession>
<feature type="coiled-coil region" evidence="1">
    <location>
        <begin position="19"/>
        <end position="90"/>
    </location>
</feature>
<dbReference type="RefSeq" id="WP_053397890.1">
    <property type="nucleotide sequence ID" value="NZ_LFQU01000005.1"/>
</dbReference>